<feature type="domain" description="Peptidase C1A papain C-terminal" evidence="9">
    <location>
        <begin position="87"/>
        <end position="333"/>
    </location>
</feature>
<evidence type="ECO:0000256" key="3">
    <source>
        <dbReference type="ARBA" id="ARBA00022729"/>
    </source>
</evidence>
<dbReference type="InterPro" id="IPR025661">
    <property type="entry name" value="Pept_asp_AS"/>
</dbReference>
<dbReference type="InterPro" id="IPR038765">
    <property type="entry name" value="Papain-like_cys_pep_sf"/>
</dbReference>
<protein>
    <recommendedName>
        <fullName evidence="9">Peptidase C1A papain C-terminal domain-containing protein</fullName>
    </recommendedName>
</protein>
<dbReference type="InterPro" id="IPR000169">
    <property type="entry name" value="Pept_cys_AS"/>
</dbReference>
<dbReference type="InterPro" id="IPR013128">
    <property type="entry name" value="Peptidase_C1A"/>
</dbReference>
<name>A0AAU9XPF1_9CNID</name>
<keyword evidence="3 8" id="KW-0732">Signal</keyword>
<keyword evidence="11" id="KW-1185">Reference proteome</keyword>
<comment type="caution">
    <text evidence="10">The sequence shown here is derived from an EMBL/GenBank/DDBJ whole genome shotgun (WGS) entry which is preliminary data.</text>
</comment>
<dbReference type="GO" id="GO:0008234">
    <property type="term" value="F:cysteine-type peptidase activity"/>
    <property type="evidence" value="ECO:0007669"/>
    <property type="project" value="UniProtKB-KW"/>
</dbReference>
<evidence type="ECO:0000313" key="10">
    <source>
        <dbReference type="EMBL" id="CAH3152047.1"/>
    </source>
</evidence>
<dbReference type="GO" id="GO:0006508">
    <property type="term" value="P:proteolysis"/>
    <property type="evidence" value="ECO:0007669"/>
    <property type="project" value="UniProtKB-KW"/>
</dbReference>
<gene>
    <name evidence="10" type="ORF">PMEA_00026479</name>
</gene>
<keyword evidence="5" id="KW-0788">Thiol protease</keyword>
<keyword evidence="4" id="KW-0378">Hydrolase</keyword>
<evidence type="ECO:0000256" key="4">
    <source>
        <dbReference type="ARBA" id="ARBA00022801"/>
    </source>
</evidence>
<evidence type="ECO:0000313" key="11">
    <source>
        <dbReference type="Proteomes" id="UP001159428"/>
    </source>
</evidence>
<feature type="chain" id="PRO_5043762506" description="Peptidase C1A papain C-terminal domain-containing protein" evidence="8">
    <location>
        <begin position="18"/>
        <end position="346"/>
    </location>
</feature>
<dbReference type="Pfam" id="PF00112">
    <property type="entry name" value="Peptidase_C1"/>
    <property type="match status" value="1"/>
</dbReference>
<dbReference type="InterPro" id="IPR000668">
    <property type="entry name" value="Peptidase_C1A_C"/>
</dbReference>
<dbReference type="PRINTS" id="PR00705">
    <property type="entry name" value="PAPAIN"/>
</dbReference>
<reference evidence="10 11" key="1">
    <citation type="submission" date="2022-05" db="EMBL/GenBank/DDBJ databases">
        <authorList>
            <consortium name="Genoscope - CEA"/>
            <person name="William W."/>
        </authorList>
    </citation>
    <scope>NUCLEOTIDE SEQUENCE [LARGE SCALE GENOMIC DNA]</scope>
</reference>
<dbReference type="AlphaFoldDB" id="A0AAU9XPF1"/>
<proteinExistence type="inferred from homology"/>
<evidence type="ECO:0000256" key="6">
    <source>
        <dbReference type="ARBA" id="ARBA00023145"/>
    </source>
</evidence>
<accession>A0AAU9XPF1</accession>
<dbReference type="FunFam" id="3.90.70.10:FF:000031">
    <property type="entry name" value="Cathepsin B"/>
    <property type="match status" value="1"/>
</dbReference>
<dbReference type="PROSITE" id="PS00639">
    <property type="entry name" value="THIOL_PROTEASE_HIS"/>
    <property type="match status" value="1"/>
</dbReference>
<keyword evidence="7" id="KW-1015">Disulfide bond</keyword>
<evidence type="ECO:0000256" key="5">
    <source>
        <dbReference type="ARBA" id="ARBA00022807"/>
    </source>
</evidence>
<dbReference type="SUPFAM" id="SSF54001">
    <property type="entry name" value="Cysteine proteinases"/>
    <property type="match status" value="1"/>
</dbReference>
<evidence type="ECO:0000256" key="2">
    <source>
        <dbReference type="ARBA" id="ARBA00022670"/>
    </source>
</evidence>
<evidence type="ECO:0000259" key="9">
    <source>
        <dbReference type="SMART" id="SM00645"/>
    </source>
</evidence>
<dbReference type="PROSITE" id="PS00640">
    <property type="entry name" value="THIOL_PROTEASE_ASN"/>
    <property type="match status" value="1"/>
</dbReference>
<comment type="similarity">
    <text evidence="1">Belongs to the peptidase C1 family.</text>
</comment>
<dbReference type="Gene3D" id="3.90.70.10">
    <property type="entry name" value="Cysteine proteinases"/>
    <property type="match status" value="1"/>
</dbReference>
<keyword evidence="2" id="KW-0645">Protease</keyword>
<evidence type="ECO:0000256" key="1">
    <source>
        <dbReference type="ARBA" id="ARBA00008455"/>
    </source>
</evidence>
<evidence type="ECO:0000256" key="8">
    <source>
        <dbReference type="SAM" id="SignalP"/>
    </source>
</evidence>
<evidence type="ECO:0000256" key="7">
    <source>
        <dbReference type="ARBA" id="ARBA00023157"/>
    </source>
</evidence>
<dbReference type="CDD" id="cd02620">
    <property type="entry name" value="Peptidase_C1A_CathepsinB"/>
    <property type="match status" value="1"/>
</dbReference>
<sequence>MAVLFVTLVALFISCQAKYLHEPLKVEEIDYINTYATWKADPDYAGYDAEYFKRLCGVPLDDQIKPKPLKLGILAVKTDYDIIEQEIPSTFDSREQWSDCPSTNEIRDQGACGSCWAFGAVEAMTDRICIKSNGKLTPHISAEDLLSCCSSCGMGCNGGFPEAAWEYWKSRGLVTGGQYDSHKGCQPYLVKACDHHVVGKLQPCSKTIVPTPRCEKKCYNVSYEDDKRYGESSYTVSSEMEQIQKEIMTNGPVEGAFTVYSDFPSYKSGVYQHTTGEPLGGHAIKILGWGTENDTPYWLVANSWNTDWGDKGYFKILRGKDECGIESGIVAGMPKIADGAPKNVLF</sequence>
<dbReference type="Proteomes" id="UP001159428">
    <property type="component" value="Unassembled WGS sequence"/>
</dbReference>
<dbReference type="PANTHER" id="PTHR12411">
    <property type="entry name" value="CYSTEINE PROTEASE FAMILY C1-RELATED"/>
    <property type="match status" value="1"/>
</dbReference>
<organism evidence="10 11">
    <name type="scientific">Pocillopora meandrina</name>
    <dbReference type="NCBI Taxonomy" id="46732"/>
    <lineage>
        <taxon>Eukaryota</taxon>
        <taxon>Metazoa</taxon>
        <taxon>Cnidaria</taxon>
        <taxon>Anthozoa</taxon>
        <taxon>Hexacorallia</taxon>
        <taxon>Scleractinia</taxon>
        <taxon>Astrocoeniina</taxon>
        <taxon>Pocilloporidae</taxon>
        <taxon>Pocillopora</taxon>
    </lineage>
</organism>
<dbReference type="EMBL" id="CALNXJ010000050">
    <property type="protein sequence ID" value="CAH3152047.1"/>
    <property type="molecule type" value="Genomic_DNA"/>
</dbReference>
<dbReference type="InterPro" id="IPR025660">
    <property type="entry name" value="Pept_his_AS"/>
</dbReference>
<keyword evidence="6" id="KW-0865">Zymogen</keyword>
<dbReference type="PROSITE" id="PS00139">
    <property type="entry name" value="THIOL_PROTEASE_CYS"/>
    <property type="match status" value="1"/>
</dbReference>
<dbReference type="SMART" id="SM00645">
    <property type="entry name" value="Pept_C1"/>
    <property type="match status" value="1"/>
</dbReference>
<feature type="signal peptide" evidence="8">
    <location>
        <begin position="1"/>
        <end position="17"/>
    </location>
</feature>